<feature type="region of interest" description="Disordered" evidence="1">
    <location>
        <begin position="82"/>
        <end position="112"/>
    </location>
</feature>
<comment type="caution">
    <text evidence="2">The sequence shown here is derived from an EMBL/GenBank/DDBJ whole genome shotgun (WGS) entry which is preliminary data.</text>
</comment>
<evidence type="ECO:0000256" key="1">
    <source>
        <dbReference type="SAM" id="MobiDB-lite"/>
    </source>
</evidence>
<evidence type="ECO:0000313" key="2">
    <source>
        <dbReference type="EMBL" id="PFH31374.1"/>
    </source>
</evidence>
<name>A0A2A9M2B6_BESBE</name>
<dbReference type="Proteomes" id="UP000224006">
    <property type="component" value="Unassembled WGS sequence"/>
</dbReference>
<protein>
    <submittedName>
        <fullName evidence="2">Uncharacterized protein</fullName>
    </submittedName>
</protein>
<dbReference type="GeneID" id="40307861"/>
<keyword evidence="3" id="KW-1185">Reference proteome</keyword>
<reference evidence="2 3" key="1">
    <citation type="submission" date="2017-09" db="EMBL/GenBank/DDBJ databases">
        <title>Genome sequencing of Besnoitia besnoiti strain Bb-Ger1.</title>
        <authorList>
            <person name="Schares G."/>
            <person name="Venepally P."/>
            <person name="Lorenzi H.A."/>
        </authorList>
    </citation>
    <scope>NUCLEOTIDE SEQUENCE [LARGE SCALE GENOMIC DNA]</scope>
    <source>
        <strain evidence="2 3">Bb-Ger1</strain>
    </source>
</reference>
<dbReference type="EMBL" id="NWUJ01000015">
    <property type="protein sequence ID" value="PFH31374.1"/>
    <property type="molecule type" value="Genomic_DNA"/>
</dbReference>
<dbReference type="AlphaFoldDB" id="A0A2A9M2B6"/>
<evidence type="ECO:0000313" key="3">
    <source>
        <dbReference type="Proteomes" id="UP000224006"/>
    </source>
</evidence>
<dbReference type="KEGG" id="bbes:BESB_028090"/>
<accession>A0A2A9M2B6</accession>
<sequence length="379" mass="40043">MEKGRGRTSGRAEALCLSSPEAPFAPEVLYLEESHHSPVQFLDCNTLCSCVGSALSLWALDSGRRRLLSFSVEGDRRLEILAEDEGSETSPAHPSISAPAPPARRVTDRPSSAATAAAIAAEKSGGRVAAPGKLPSSAALSKDLKHRFPGVELRATEAARPRGRHQATASPYRDALDLLPCLATCPSRGLVACSGRVARRMPLPNEEEPTNCVKTFLLRRVTRKDKNDKNAPLDFCPQVTELQPDASPAAIDVVDLAFSACGTKLYRLSIALSQAQGARRDSGLLDEAAILGAPSLVVETSSAFLASTAEAEDVGKPEFRAAAHITVFDSTTGALQTRTKLHISDICECKRNGGPPTAQACACPTFCEANVASAVAFRG</sequence>
<dbReference type="RefSeq" id="XP_029215383.1">
    <property type="nucleotide sequence ID" value="XM_029361483.1"/>
</dbReference>
<gene>
    <name evidence="2" type="ORF">BESB_028090</name>
</gene>
<organism evidence="2 3">
    <name type="scientific">Besnoitia besnoiti</name>
    <name type="common">Apicomplexan protozoan</name>
    <dbReference type="NCBI Taxonomy" id="94643"/>
    <lineage>
        <taxon>Eukaryota</taxon>
        <taxon>Sar</taxon>
        <taxon>Alveolata</taxon>
        <taxon>Apicomplexa</taxon>
        <taxon>Conoidasida</taxon>
        <taxon>Coccidia</taxon>
        <taxon>Eucoccidiorida</taxon>
        <taxon>Eimeriorina</taxon>
        <taxon>Sarcocystidae</taxon>
        <taxon>Besnoitia</taxon>
    </lineage>
</organism>
<proteinExistence type="predicted"/>
<dbReference type="VEuPathDB" id="ToxoDB:BESB_028090"/>